<dbReference type="KEGG" id="smo:SELMODRAFT_403269"/>
<keyword evidence="5" id="KW-0808">Transferase</keyword>
<evidence type="ECO:0000256" key="3">
    <source>
        <dbReference type="ARBA" id="ARBA00007737"/>
    </source>
</evidence>
<comment type="pathway">
    <text evidence="2">Glycan metabolism.</text>
</comment>
<dbReference type="GO" id="GO:0005737">
    <property type="term" value="C:cytoplasm"/>
    <property type="evidence" value="ECO:0000318"/>
    <property type="project" value="GO_Central"/>
</dbReference>
<keyword evidence="6" id="KW-0812">Transmembrane</keyword>
<dbReference type="InParanoid" id="D8QTM0"/>
<evidence type="ECO:0000256" key="5">
    <source>
        <dbReference type="ARBA" id="ARBA00022679"/>
    </source>
</evidence>
<dbReference type="Gramene" id="EFJ37135">
    <property type="protein sequence ID" value="EFJ37135"/>
    <property type="gene ID" value="SELMODRAFT_403269"/>
</dbReference>
<keyword evidence="8" id="KW-0472">Membrane</keyword>
<sequence>MKLKRERLLADDSVNPFKLTKSRCLMPRTASSISNSWNPGCHGPRIICLGSLFSISIVVPLLDHYVSIVEALSPSLQDVVPFRKAPVSWSNESYYRNNMTVLFREHKVLHLTHAESRLANNGLLDEIQRLRCRANYHALKFTEPLQRVADALIKRMKSIGPFIALHSGCEKLEVVFLSLIARSRYEKNMLSFTGRTHGLPTEEARELKRMRYDVGHWKEKEIESEEKRRQGGCPLTPYETGLFSQSSWLSRDYGHLHCHQGNLWEWQHGVAEEDLSRRVLAFNVGNL</sequence>
<evidence type="ECO:0000256" key="2">
    <source>
        <dbReference type="ARBA" id="ARBA00004881"/>
    </source>
</evidence>
<dbReference type="Proteomes" id="UP000001514">
    <property type="component" value="Unassembled WGS sequence"/>
</dbReference>
<evidence type="ECO:0000256" key="10">
    <source>
        <dbReference type="ARBA" id="ARBA00023253"/>
    </source>
</evidence>
<evidence type="ECO:0000256" key="7">
    <source>
        <dbReference type="ARBA" id="ARBA00022989"/>
    </source>
</evidence>
<dbReference type="AlphaFoldDB" id="D8QTM0"/>
<dbReference type="Pfam" id="PF10250">
    <property type="entry name" value="O-FucT"/>
    <property type="match status" value="1"/>
</dbReference>
<evidence type="ECO:0000256" key="9">
    <source>
        <dbReference type="ARBA" id="ARBA00023180"/>
    </source>
</evidence>
<keyword evidence="11" id="KW-0119">Carbohydrate metabolism</keyword>
<comment type="similarity">
    <text evidence="3">Belongs to the glycosyltransferase GT106 family.</text>
</comment>
<proteinExistence type="inferred from homology"/>
<dbReference type="PANTHER" id="PTHR31741">
    <property type="entry name" value="OS02G0726500 PROTEIN-RELATED"/>
    <property type="match status" value="1"/>
</dbReference>
<evidence type="ECO:0000256" key="11">
    <source>
        <dbReference type="ARBA" id="ARBA00023277"/>
    </source>
</evidence>
<dbReference type="GO" id="GO:0016020">
    <property type="term" value="C:membrane"/>
    <property type="evidence" value="ECO:0007669"/>
    <property type="project" value="UniProtKB-SubCell"/>
</dbReference>
<keyword evidence="14" id="KW-1185">Reference proteome</keyword>
<dbReference type="PANTHER" id="PTHR31741:SF4">
    <property type="entry name" value="O-FUCOSYLTRANSFERASE 28"/>
    <property type="match status" value="1"/>
</dbReference>
<gene>
    <name evidence="13" type="ORF">SELMODRAFT_403269</name>
</gene>
<evidence type="ECO:0000256" key="1">
    <source>
        <dbReference type="ARBA" id="ARBA00004606"/>
    </source>
</evidence>
<organism evidence="14">
    <name type="scientific">Selaginella moellendorffii</name>
    <name type="common">Spikemoss</name>
    <dbReference type="NCBI Taxonomy" id="88036"/>
    <lineage>
        <taxon>Eukaryota</taxon>
        <taxon>Viridiplantae</taxon>
        <taxon>Streptophyta</taxon>
        <taxon>Embryophyta</taxon>
        <taxon>Tracheophyta</taxon>
        <taxon>Lycopodiopsida</taxon>
        <taxon>Selaginellales</taxon>
        <taxon>Selaginellaceae</taxon>
        <taxon>Selaginella</taxon>
    </lineage>
</organism>
<accession>D8QTM0</accession>
<keyword evidence="7" id="KW-1133">Transmembrane helix</keyword>
<dbReference type="InterPro" id="IPR019378">
    <property type="entry name" value="GDP-Fuc_O-FucTrfase"/>
</dbReference>
<dbReference type="eggNOG" id="ENOG502QQ4D">
    <property type="taxonomic scope" value="Eukaryota"/>
</dbReference>
<dbReference type="GO" id="GO:0016757">
    <property type="term" value="F:glycosyltransferase activity"/>
    <property type="evidence" value="ECO:0007669"/>
    <property type="project" value="UniProtKB-KW"/>
</dbReference>
<reference evidence="13 14" key="1">
    <citation type="journal article" date="2011" name="Science">
        <title>The Selaginella genome identifies genetic changes associated with the evolution of vascular plants.</title>
        <authorList>
            <person name="Banks J.A."/>
            <person name="Nishiyama T."/>
            <person name="Hasebe M."/>
            <person name="Bowman J.L."/>
            <person name="Gribskov M."/>
            <person name="dePamphilis C."/>
            <person name="Albert V.A."/>
            <person name="Aono N."/>
            <person name="Aoyama T."/>
            <person name="Ambrose B.A."/>
            <person name="Ashton N.W."/>
            <person name="Axtell M.J."/>
            <person name="Barker E."/>
            <person name="Barker M.S."/>
            <person name="Bennetzen J.L."/>
            <person name="Bonawitz N.D."/>
            <person name="Chapple C."/>
            <person name="Cheng C."/>
            <person name="Correa L.G."/>
            <person name="Dacre M."/>
            <person name="DeBarry J."/>
            <person name="Dreyer I."/>
            <person name="Elias M."/>
            <person name="Engstrom E.M."/>
            <person name="Estelle M."/>
            <person name="Feng L."/>
            <person name="Finet C."/>
            <person name="Floyd S.K."/>
            <person name="Frommer W.B."/>
            <person name="Fujita T."/>
            <person name="Gramzow L."/>
            <person name="Gutensohn M."/>
            <person name="Harholt J."/>
            <person name="Hattori M."/>
            <person name="Heyl A."/>
            <person name="Hirai T."/>
            <person name="Hiwatashi Y."/>
            <person name="Ishikawa M."/>
            <person name="Iwata M."/>
            <person name="Karol K.G."/>
            <person name="Koehler B."/>
            <person name="Kolukisaoglu U."/>
            <person name="Kubo M."/>
            <person name="Kurata T."/>
            <person name="Lalonde S."/>
            <person name="Li K."/>
            <person name="Li Y."/>
            <person name="Litt A."/>
            <person name="Lyons E."/>
            <person name="Manning G."/>
            <person name="Maruyama T."/>
            <person name="Michael T.P."/>
            <person name="Mikami K."/>
            <person name="Miyazaki S."/>
            <person name="Morinaga S."/>
            <person name="Murata T."/>
            <person name="Mueller-Roeber B."/>
            <person name="Nelson D.R."/>
            <person name="Obara M."/>
            <person name="Oguri Y."/>
            <person name="Olmstead R.G."/>
            <person name="Onodera N."/>
            <person name="Petersen B.L."/>
            <person name="Pils B."/>
            <person name="Prigge M."/>
            <person name="Rensing S.A."/>
            <person name="Riano-Pachon D.M."/>
            <person name="Roberts A.W."/>
            <person name="Sato Y."/>
            <person name="Scheller H.V."/>
            <person name="Schulz B."/>
            <person name="Schulz C."/>
            <person name="Shakirov E.V."/>
            <person name="Shibagaki N."/>
            <person name="Shinohara N."/>
            <person name="Shippen D.E."/>
            <person name="Soerensen I."/>
            <person name="Sotooka R."/>
            <person name="Sugimoto N."/>
            <person name="Sugita M."/>
            <person name="Sumikawa N."/>
            <person name="Tanurdzic M."/>
            <person name="Theissen G."/>
            <person name="Ulvskov P."/>
            <person name="Wakazuki S."/>
            <person name="Weng J.K."/>
            <person name="Willats W.W."/>
            <person name="Wipf D."/>
            <person name="Wolf P.G."/>
            <person name="Yang L."/>
            <person name="Zimmer A.D."/>
            <person name="Zhu Q."/>
            <person name="Mitros T."/>
            <person name="Hellsten U."/>
            <person name="Loque D."/>
            <person name="Otillar R."/>
            <person name="Salamov A."/>
            <person name="Schmutz J."/>
            <person name="Shapiro H."/>
            <person name="Lindquist E."/>
            <person name="Lucas S."/>
            <person name="Rokhsar D."/>
            <person name="Grigoriev I.V."/>
        </authorList>
    </citation>
    <scope>NUCLEOTIDE SEQUENCE [LARGE SCALE GENOMIC DNA]</scope>
</reference>
<evidence type="ECO:0000256" key="6">
    <source>
        <dbReference type="ARBA" id="ARBA00022692"/>
    </source>
</evidence>
<protein>
    <recommendedName>
        <fullName evidence="12">O-fucosyltransferase family protein</fullName>
    </recommendedName>
</protein>
<comment type="subcellular location">
    <subcellularLocation>
        <location evidence="1">Membrane</location>
        <topology evidence="1">Single-pass type II membrane protein</topology>
    </subcellularLocation>
</comment>
<name>D8QTM0_SELML</name>
<keyword evidence="10" id="KW-0294">Fucose metabolism</keyword>
<evidence type="ECO:0000313" key="13">
    <source>
        <dbReference type="EMBL" id="EFJ37135.1"/>
    </source>
</evidence>
<dbReference type="HOGENOM" id="CLU_971135_0_0_1"/>
<evidence type="ECO:0000256" key="4">
    <source>
        <dbReference type="ARBA" id="ARBA00022676"/>
    </source>
</evidence>
<evidence type="ECO:0000256" key="12">
    <source>
        <dbReference type="ARBA" id="ARBA00030350"/>
    </source>
</evidence>
<dbReference type="EMBL" id="GL377566">
    <property type="protein sequence ID" value="EFJ37135.1"/>
    <property type="molecule type" value="Genomic_DNA"/>
</dbReference>
<keyword evidence="9" id="KW-0325">Glycoprotein</keyword>
<evidence type="ECO:0000256" key="8">
    <source>
        <dbReference type="ARBA" id="ARBA00023136"/>
    </source>
</evidence>
<evidence type="ECO:0000313" key="14">
    <source>
        <dbReference type="Proteomes" id="UP000001514"/>
    </source>
</evidence>
<dbReference type="GO" id="GO:0006004">
    <property type="term" value="P:fucose metabolic process"/>
    <property type="evidence" value="ECO:0007669"/>
    <property type="project" value="UniProtKB-KW"/>
</dbReference>
<keyword evidence="4" id="KW-0328">Glycosyltransferase</keyword>